<dbReference type="PANTHER" id="PTHR30502:SF0">
    <property type="entry name" value="PHOSPHOENOLPYRUVATE CARBOXYLASE FAMILY PROTEIN"/>
    <property type="match status" value="1"/>
</dbReference>
<dbReference type="GO" id="GO:0046872">
    <property type="term" value="F:metal ion binding"/>
    <property type="evidence" value="ECO:0007669"/>
    <property type="project" value="UniProtKB-KW"/>
</dbReference>
<dbReference type="InterPro" id="IPR040442">
    <property type="entry name" value="Pyrv_kinase-like_dom_sf"/>
</dbReference>
<evidence type="ECO:0000256" key="2">
    <source>
        <dbReference type="ARBA" id="ARBA00022723"/>
    </source>
</evidence>
<dbReference type="Gene3D" id="3.20.20.60">
    <property type="entry name" value="Phosphoenolpyruvate-binding domains"/>
    <property type="match status" value="1"/>
</dbReference>
<dbReference type="EMBL" id="UINC01220619">
    <property type="protein sequence ID" value="SVE48613.1"/>
    <property type="molecule type" value="Genomic_DNA"/>
</dbReference>
<sequence>DGGPTPSGHRTPAVIVTLPVGGIDEMTVRANYWMMEQVLAAGAHGILLVHMREEGAARAFVQASRYPHAPKADGIGEGLRGSGGQGLAAEMWGISASEYIKKADPWPLNPDGELLLGFKPEDRAALEALDQTMAVPGIGMVEWGPADMSMSYGVPRDPNGNYPQMVTDARNRILEVAKREGVVFSAVGTNGDNIIDRIDREQILFHFANEEAARVGRRHTGRVMPY</sequence>
<keyword evidence="2" id="KW-0479">Metal-binding</keyword>
<dbReference type="PANTHER" id="PTHR30502">
    <property type="entry name" value="2-KETO-3-DEOXY-L-RHAMNONATE ALDOLASE"/>
    <property type="match status" value="1"/>
</dbReference>
<protein>
    <recommendedName>
        <fullName evidence="4">HpcH/HpaI aldolase/citrate lyase domain-containing protein</fullName>
    </recommendedName>
</protein>
<dbReference type="InterPro" id="IPR005000">
    <property type="entry name" value="Aldolase/citrate-lyase_domain"/>
</dbReference>
<organism evidence="5">
    <name type="scientific">marine metagenome</name>
    <dbReference type="NCBI Taxonomy" id="408172"/>
    <lineage>
        <taxon>unclassified sequences</taxon>
        <taxon>metagenomes</taxon>
        <taxon>ecological metagenomes</taxon>
    </lineage>
</organism>
<evidence type="ECO:0000256" key="1">
    <source>
        <dbReference type="ARBA" id="ARBA00005568"/>
    </source>
</evidence>
<comment type="similarity">
    <text evidence="1">Belongs to the HpcH/HpaI aldolase family.</text>
</comment>
<name>A0A383DWI2_9ZZZZ</name>
<gene>
    <name evidence="5" type="ORF">METZ01_LOCUS501467</name>
</gene>
<keyword evidence="3" id="KW-0456">Lyase</keyword>
<dbReference type="AlphaFoldDB" id="A0A383DWI2"/>
<proteinExistence type="inferred from homology"/>
<reference evidence="5" key="1">
    <citation type="submission" date="2018-05" db="EMBL/GenBank/DDBJ databases">
        <authorList>
            <person name="Lanie J.A."/>
            <person name="Ng W.-L."/>
            <person name="Kazmierczak K.M."/>
            <person name="Andrzejewski T.M."/>
            <person name="Davidsen T.M."/>
            <person name="Wayne K.J."/>
            <person name="Tettelin H."/>
            <person name="Glass J.I."/>
            <person name="Rusch D."/>
            <person name="Podicherti R."/>
            <person name="Tsui H.-C.T."/>
            <person name="Winkler M.E."/>
        </authorList>
    </citation>
    <scope>NUCLEOTIDE SEQUENCE</scope>
</reference>
<dbReference type="InterPro" id="IPR015813">
    <property type="entry name" value="Pyrv/PenolPyrv_kinase-like_dom"/>
</dbReference>
<dbReference type="GO" id="GO:0005737">
    <property type="term" value="C:cytoplasm"/>
    <property type="evidence" value="ECO:0007669"/>
    <property type="project" value="TreeGrafter"/>
</dbReference>
<evidence type="ECO:0000259" key="4">
    <source>
        <dbReference type="Pfam" id="PF03328"/>
    </source>
</evidence>
<dbReference type="Pfam" id="PF03328">
    <property type="entry name" value="HpcH_HpaI"/>
    <property type="match status" value="1"/>
</dbReference>
<evidence type="ECO:0000313" key="5">
    <source>
        <dbReference type="EMBL" id="SVE48613.1"/>
    </source>
</evidence>
<evidence type="ECO:0000256" key="3">
    <source>
        <dbReference type="ARBA" id="ARBA00023239"/>
    </source>
</evidence>
<dbReference type="SUPFAM" id="SSF51621">
    <property type="entry name" value="Phosphoenolpyruvate/pyruvate domain"/>
    <property type="match status" value="1"/>
</dbReference>
<accession>A0A383DWI2</accession>
<dbReference type="InterPro" id="IPR050251">
    <property type="entry name" value="HpcH-HpaI_aldolase"/>
</dbReference>
<dbReference type="GO" id="GO:0016832">
    <property type="term" value="F:aldehyde-lyase activity"/>
    <property type="evidence" value="ECO:0007669"/>
    <property type="project" value="TreeGrafter"/>
</dbReference>
<feature type="domain" description="HpcH/HpaI aldolase/citrate lyase" evidence="4">
    <location>
        <begin position="36"/>
        <end position="192"/>
    </location>
</feature>
<feature type="non-terminal residue" evidence="5">
    <location>
        <position position="1"/>
    </location>
</feature>